<dbReference type="AlphaFoldDB" id="A0AA37J058"/>
<dbReference type="PANTHER" id="PTHR12147:SF26">
    <property type="entry name" value="PEPTIDASE M28 DOMAIN-CONTAINING PROTEIN"/>
    <property type="match status" value="1"/>
</dbReference>
<dbReference type="GO" id="GO:0006508">
    <property type="term" value="P:proteolysis"/>
    <property type="evidence" value="ECO:0007669"/>
    <property type="project" value="InterPro"/>
</dbReference>
<comment type="caution">
    <text evidence="3">The sequence shown here is derived from an EMBL/GenBank/DDBJ whole genome shotgun (WGS) entry which is preliminary data.</text>
</comment>
<accession>A0AA37J058</accession>
<dbReference type="EMBL" id="BQKV01000098">
    <property type="protein sequence ID" value="GJN65559.1"/>
    <property type="molecule type" value="Genomic_DNA"/>
</dbReference>
<dbReference type="Gene3D" id="3.40.630.10">
    <property type="entry name" value="Zn peptidases"/>
    <property type="match status" value="2"/>
</dbReference>
<dbReference type="RefSeq" id="WP_238317773.1">
    <property type="nucleotide sequence ID" value="NZ_BQKV01000098.1"/>
</dbReference>
<evidence type="ECO:0000256" key="1">
    <source>
        <dbReference type="SAM" id="SignalP"/>
    </source>
</evidence>
<keyword evidence="4" id="KW-1185">Reference proteome</keyword>
<evidence type="ECO:0000313" key="4">
    <source>
        <dbReference type="Proteomes" id="UP001055185"/>
    </source>
</evidence>
<keyword evidence="1" id="KW-0732">Signal</keyword>
<evidence type="ECO:0000313" key="3">
    <source>
        <dbReference type="EMBL" id="GJN65559.1"/>
    </source>
</evidence>
<proteinExistence type="predicted"/>
<dbReference type="Proteomes" id="UP001055185">
    <property type="component" value="Unassembled WGS sequence"/>
</dbReference>
<evidence type="ECO:0000259" key="2">
    <source>
        <dbReference type="Pfam" id="PF04389"/>
    </source>
</evidence>
<dbReference type="InterPro" id="IPR007484">
    <property type="entry name" value="Peptidase_M28"/>
</dbReference>
<dbReference type="Pfam" id="PF04389">
    <property type="entry name" value="Peptidase_M28"/>
    <property type="match status" value="1"/>
</dbReference>
<gene>
    <name evidence="3" type="ORF">JCM17207_21840</name>
</gene>
<dbReference type="InterPro" id="IPR045175">
    <property type="entry name" value="M28_fam"/>
</dbReference>
<feature type="signal peptide" evidence="1">
    <location>
        <begin position="1"/>
        <end position="26"/>
    </location>
</feature>
<organism evidence="3 4">
    <name type="scientific">Faecalibacterium gallinarum</name>
    <dbReference type="NCBI Taxonomy" id="2903556"/>
    <lineage>
        <taxon>Bacteria</taxon>
        <taxon>Bacillati</taxon>
        <taxon>Bacillota</taxon>
        <taxon>Clostridia</taxon>
        <taxon>Eubacteriales</taxon>
        <taxon>Oscillospiraceae</taxon>
        <taxon>Faecalibacterium</taxon>
    </lineage>
</organism>
<sequence>MKHSRFLSVLVVVCVFWVFLASCGAAQPSSDQSVEELVSTLASPAFEGRISGSTGNQKAAEYIAEYFKEQGLEPYFETFYQEYEGPVYRPEQAEPEVILTTAAGETISLKAGEDYFCSLPEMDLNRTLPVFTDPASCQDGAGIYFAPDRLTCLDWLAENPDSIAVFCDAVRDGEVTTISIRKETDRVLLILDQAFSDQLAEGAQLAIKIKASYSEGTLQNVAAVRRGSEGKSALIFSAHFDGSGIFGDQLFPSALDNASGTAAMMRIAALVQQQAPQLKNDLIFVTFNSEEAGMGGAIAFAKEVAAQYETVSLINIDCVGLKGETTYLMAEKRGQPLQEALSGLNFSDGIQASDETYTSDQIQFNGYNNCFPVVFGNVHTYLEPGNAHSPKDQAEQLDYPLIEELAAQLAGFAAEHGDDDFSPDPQQDSGFDFEQAMDAFWEETALLRAQLTQEYGLAYNQGLCVTLNPPQENGKTFESDYLLYGMQPFESLDEFAEQFPFVSLPEALSDEYTFYRAAIRLDHLAEEPVSHAAILDGPTATFTPGEIYEFEIVPEKTELVTAEYLAPDGSAVHLMLSVGRDFFTVEPTALGEDLDPALSGWEFLGLENDLYYAAKFRQGENVLLLLFEQTPGGESPDPTILSSGRMALLNMEEISSRLTQMDLAGLIQNLLSSFG</sequence>
<protein>
    <recommendedName>
        <fullName evidence="2">Peptidase M28 domain-containing protein</fullName>
    </recommendedName>
</protein>
<reference evidence="3" key="1">
    <citation type="journal article" date="2022" name="Int. J. Syst. Evol. Microbiol.">
        <title>Genome-based, phenotypic and chemotaxonomic classification of Faecalibacterium strains: proposal of three novel species Faecalibacterium duncaniae sp. nov., Faecalibacterium hattorii sp. nov. and Faecalibacterium gallinarum sp. nov. .</title>
        <authorList>
            <person name="Sakamoto M."/>
            <person name="Sakurai N."/>
            <person name="Tanno H."/>
            <person name="Iino T."/>
            <person name="Ohkuma M."/>
            <person name="Endo A."/>
        </authorList>
    </citation>
    <scope>NUCLEOTIDE SEQUENCE</scope>
    <source>
        <strain evidence="3">JCM 17207</strain>
    </source>
</reference>
<dbReference type="SUPFAM" id="SSF53187">
    <property type="entry name" value="Zn-dependent exopeptidases"/>
    <property type="match status" value="1"/>
</dbReference>
<dbReference type="PROSITE" id="PS51257">
    <property type="entry name" value="PROKAR_LIPOPROTEIN"/>
    <property type="match status" value="1"/>
</dbReference>
<dbReference type="PANTHER" id="PTHR12147">
    <property type="entry name" value="METALLOPEPTIDASE M28 FAMILY MEMBER"/>
    <property type="match status" value="1"/>
</dbReference>
<name>A0AA37J058_9FIRM</name>
<feature type="chain" id="PRO_5041361671" description="Peptidase M28 domain-containing protein" evidence="1">
    <location>
        <begin position="27"/>
        <end position="675"/>
    </location>
</feature>
<feature type="domain" description="Peptidase M28" evidence="2">
    <location>
        <begin position="220"/>
        <end position="410"/>
    </location>
</feature>
<dbReference type="GO" id="GO:0008235">
    <property type="term" value="F:metalloexopeptidase activity"/>
    <property type="evidence" value="ECO:0007669"/>
    <property type="project" value="InterPro"/>
</dbReference>